<proteinExistence type="predicted"/>
<gene>
    <name evidence="1" type="ORF">CEXT_327771</name>
</gene>
<protein>
    <submittedName>
        <fullName evidence="1">Uncharacterized protein</fullName>
    </submittedName>
</protein>
<reference evidence="1 2" key="1">
    <citation type="submission" date="2021-06" db="EMBL/GenBank/DDBJ databases">
        <title>Caerostris extrusa draft genome.</title>
        <authorList>
            <person name="Kono N."/>
            <person name="Arakawa K."/>
        </authorList>
    </citation>
    <scope>NUCLEOTIDE SEQUENCE [LARGE SCALE GENOMIC DNA]</scope>
</reference>
<evidence type="ECO:0000313" key="1">
    <source>
        <dbReference type="EMBL" id="GIX71565.1"/>
    </source>
</evidence>
<name>A0AAV4MI67_CAEEX</name>
<keyword evidence="2" id="KW-1185">Reference proteome</keyword>
<dbReference type="Proteomes" id="UP001054945">
    <property type="component" value="Unassembled WGS sequence"/>
</dbReference>
<dbReference type="EMBL" id="BPLR01019765">
    <property type="protein sequence ID" value="GIX71565.1"/>
    <property type="molecule type" value="Genomic_DNA"/>
</dbReference>
<comment type="caution">
    <text evidence="1">The sequence shown here is derived from an EMBL/GenBank/DDBJ whole genome shotgun (WGS) entry which is preliminary data.</text>
</comment>
<accession>A0AAV4MI67</accession>
<dbReference type="AlphaFoldDB" id="A0AAV4MI67"/>
<evidence type="ECO:0000313" key="2">
    <source>
        <dbReference type="Proteomes" id="UP001054945"/>
    </source>
</evidence>
<sequence length="81" mass="8986">MDGHIPQLRSQLAHAPASFERVGKVEKGSHSANSPVSFLHLRTEISSFESFFFFLVGSFATCQSDIARHFENSLLEVSGFL</sequence>
<organism evidence="1 2">
    <name type="scientific">Caerostris extrusa</name>
    <name type="common">Bark spider</name>
    <name type="synonym">Caerostris bankana</name>
    <dbReference type="NCBI Taxonomy" id="172846"/>
    <lineage>
        <taxon>Eukaryota</taxon>
        <taxon>Metazoa</taxon>
        <taxon>Ecdysozoa</taxon>
        <taxon>Arthropoda</taxon>
        <taxon>Chelicerata</taxon>
        <taxon>Arachnida</taxon>
        <taxon>Araneae</taxon>
        <taxon>Araneomorphae</taxon>
        <taxon>Entelegynae</taxon>
        <taxon>Araneoidea</taxon>
        <taxon>Araneidae</taxon>
        <taxon>Caerostris</taxon>
    </lineage>
</organism>